<dbReference type="EMBL" id="LT670818">
    <property type="protein sequence ID" value="SHG28656.1"/>
    <property type="molecule type" value="Genomic_DNA"/>
</dbReference>
<dbReference type="AlphaFoldDB" id="A0A1M5IK98"/>
<organism evidence="1 2">
    <name type="scientific">Bradyrhizobium erythrophlei</name>
    <dbReference type="NCBI Taxonomy" id="1437360"/>
    <lineage>
        <taxon>Bacteria</taxon>
        <taxon>Pseudomonadati</taxon>
        <taxon>Pseudomonadota</taxon>
        <taxon>Alphaproteobacteria</taxon>
        <taxon>Hyphomicrobiales</taxon>
        <taxon>Nitrobacteraceae</taxon>
        <taxon>Bradyrhizobium</taxon>
    </lineage>
</organism>
<dbReference type="OrthoDB" id="8241914at2"/>
<accession>A0A1M5IK98</accession>
<dbReference type="RefSeq" id="WP_079565515.1">
    <property type="nucleotide sequence ID" value="NZ_LT670818.1"/>
</dbReference>
<reference evidence="1 2" key="1">
    <citation type="submission" date="2016-11" db="EMBL/GenBank/DDBJ databases">
        <authorList>
            <person name="Jaros S."/>
            <person name="Januszkiewicz K."/>
            <person name="Wedrychowicz H."/>
        </authorList>
    </citation>
    <scope>NUCLEOTIDE SEQUENCE [LARGE SCALE GENOMIC DNA]</scope>
    <source>
        <strain evidence="1 2">GAS242</strain>
    </source>
</reference>
<gene>
    <name evidence="1" type="ORF">SAMN05444169_1628</name>
</gene>
<sequence length="70" mass="7502">MATEKAETDRVPITLALSTIGYLEKLVRQGTHGTSVPGVARTLIEEGIRLAIKDGLLSIRDNGRDNGKSP</sequence>
<evidence type="ECO:0000313" key="2">
    <source>
        <dbReference type="Proteomes" id="UP000190675"/>
    </source>
</evidence>
<name>A0A1M5IK98_9BRAD</name>
<dbReference type="Proteomes" id="UP000190675">
    <property type="component" value="Chromosome I"/>
</dbReference>
<protein>
    <submittedName>
        <fullName evidence="1">Uncharacterized protein</fullName>
    </submittedName>
</protein>
<proteinExistence type="predicted"/>
<evidence type="ECO:0000313" key="1">
    <source>
        <dbReference type="EMBL" id="SHG28656.1"/>
    </source>
</evidence>